<organism evidence="1 2">
    <name type="scientific">Myroides odoratus</name>
    <name type="common">Flavobacterium odoratum</name>
    <dbReference type="NCBI Taxonomy" id="256"/>
    <lineage>
        <taxon>Bacteria</taxon>
        <taxon>Pseudomonadati</taxon>
        <taxon>Bacteroidota</taxon>
        <taxon>Flavobacteriia</taxon>
        <taxon>Flavobacteriales</taxon>
        <taxon>Flavobacteriaceae</taxon>
        <taxon>Myroides</taxon>
    </lineage>
</organism>
<accession>A0A378RNK7</accession>
<dbReference type="AlphaFoldDB" id="A0A378RNK7"/>
<dbReference type="Proteomes" id="UP000255024">
    <property type="component" value="Unassembled WGS sequence"/>
</dbReference>
<proteinExistence type="predicted"/>
<gene>
    <name evidence="1" type="ORF">NCTC11179_02195</name>
</gene>
<dbReference type="EMBL" id="UGQL01000001">
    <property type="protein sequence ID" value="STZ28633.1"/>
    <property type="molecule type" value="Genomic_DNA"/>
</dbReference>
<evidence type="ECO:0000313" key="2">
    <source>
        <dbReference type="Proteomes" id="UP000255024"/>
    </source>
</evidence>
<keyword evidence="2" id="KW-1185">Reference proteome</keyword>
<name>A0A378RNK7_MYROD</name>
<reference evidence="1 2" key="1">
    <citation type="submission" date="2018-06" db="EMBL/GenBank/DDBJ databases">
        <authorList>
            <consortium name="Pathogen Informatics"/>
            <person name="Doyle S."/>
        </authorList>
    </citation>
    <scope>NUCLEOTIDE SEQUENCE [LARGE SCALE GENOMIC DNA]</scope>
    <source>
        <strain evidence="1 2">NCTC11179</strain>
    </source>
</reference>
<evidence type="ECO:0000313" key="1">
    <source>
        <dbReference type="EMBL" id="STZ28633.1"/>
    </source>
</evidence>
<protein>
    <submittedName>
        <fullName evidence="1">Uncharacterized protein</fullName>
    </submittedName>
</protein>
<sequence>MNVCLFNADAKVAPFSPLPNFTQPFLQSIFDNCRNSLLSYTLHLKVFFAFLKEYDVVKVLCCFFAFLQRAFLRDASNKRRFSFEKSVSSIGKNGHLPVRGRIFFILILSLYTGKRFFAFSQGAFLRDASSKRRFSFEKTSRARGTWPCARTGGERYFLFLMPSLYIGKRFFAFLQGAFLGNQSDKRRISFKKTSRARGAWPCAPL</sequence>